<dbReference type="RefSeq" id="WP_323263556.1">
    <property type="nucleotide sequence ID" value="NZ_JAYGIE010000135.1"/>
</dbReference>
<dbReference type="PANTHER" id="PTHR32347">
    <property type="entry name" value="EFFLUX SYSTEM COMPONENT YKNX-RELATED"/>
    <property type="match status" value="1"/>
</dbReference>
<gene>
    <name evidence="5" type="ORF">VB774_23390</name>
</gene>
<evidence type="ECO:0000256" key="1">
    <source>
        <dbReference type="ARBA" id="ARBA00004196"/>
    </source>
</evidence>
<feature type="coiled-coil region" evidence="3">
    <location>
        <begin position="108"/>
        <end position="135"/>
    </location>
</feature>
<dbReference type="Gene3D" id="2.40.30.170">
    <property type="match status" value="1"/>
</dbReference>
<evidence type="ECO:0000256" key="4">
    <source>
        <dbReference type="SAM" id="Phobius"/>
    </source>
</evidence>
<dbReference type="PRINTS" id="PR01490">
    <property type="entry name" value="RTXTOXIND"/>
</dbReference>
<dbReference type="EMBL" id="JAYGIE010000135">
    <property type="protein sequence ID" value="MEA5480591.1"/>
    <property type="molecule type" value="Genomic_DNA"/>
</dbReference>
<protein>
    <submittedName>
        <fullName evidence="5">ABC exporter membrane fusion protein</fullName>
    </submittedName>
</protein>
<keyword evidence="4" id="KW-1133">Transmembrane helix</keyword>
<evidence type="ECO:0000256" key="3">
    <source>
        <dbReference type="SAM" id="Coils"/>
    </source>
</evidence>
<dbReference type="Gene3D" id="1.10.287.470">
    <property type="entry name" value="Helix hairpin bin"/>
    <property type="match status" value="1"/>
</dbReference>
<comment type="subcellular location">
    <subcellularLocation>
        <location evidence="1">Cell envelope</location>
    </subcellularLocation>
</comment>
<dbReference type="InterPro" id="IPR014315">
    <property type="entry name" value="ABC_heterocyst_DevB"/>
</dbReference>
<dbReference type="NCBIfam" id="TIGR02971">
    <property type="entry name" value="heterocyst_DevB"/>
    <property type="match status" value="1"/>
</dbReference>
<keyword evidence="6" id="KW-1185">Reference proteome</keyword>
<proteinExistence type="predicted"/>
<name>A0ABU5TRB7_9CYAN</name>
<evidence type="ECO:0000313" key="6">
    <source>
        <dbReference type="Proteomes" id="UP001301388"/>
    </source>
</evidence>
<reference evidence="5 6" key="1">
    <citation type="submission" date="2023-12" db="EMBL/GenBank/DDBJ databases">
        <title>Baltic Sea Cyanobacteria.</title>
        <authorList>
            <person name="Delbaje E."/>
            <person name="Fewer D.P."/>
            <person name="Shishido T.K."/>
        </authorList>
    </citation>
    <scope>NUCLEOTIDE SEQUENCE [LARGE SCALE GENOMIC DNA]</scope>
    <source>
        <strain evidence="5 6">UHCC 0370</strain>
    </source>
</reference>
<evidence type="ECO:0000313" key="5">
    <source>
        <dbReference type="EMBL" id="MEA5480591.1"/>
    </source>
</evidence>
<keyword evidence="4" id="KW-0812">Transmembrane</keyword>
<dbReference type="PANTHER" id="PTHR32347:SF27">
    <property type="entry name" value="RND EFFLUX PUMP MEMBRANE FUSION PROTEIN BARREL-SANDWICH DOMAIN-CONTAINING PROTEIN"/>
    <property type="match status" value="1"/>
</dbReference>
<keyword evidence="2 3" id="KW-0175">Coiled coil</keyword>
<organism evidence="5 6">
    <name type="scientific">Pseudanabaena galeata UHCC 0370</name>
    <dbReference type="NCBI Taxonomy" id="3110310"/>
    <lineage>
        <taxon>Bacteria</taxon>
        <taxon>Bacillati</taxon>
        <taxon>Cyanobacteriota</taxon>
        <taxon>Cyanophyceae</taxon>
        <taxon>Pseudanabaenales</taxon>
        <taxon>Pseudanabaenaceae</taxon>
        <taxon>Pseudanabaena</taxon>
    </lineage>
</organism>
<dbReference type="SUPFAM" id="SSF111369">
    <property type="entry name" value="HlyD-like secretion proteins"/>
    <property type="match status" value="1"/>
</dbReference>
<feature type="transmembrane region" description="Helical" evidence="4">
    <location>
        <begin position="17"/>
        <end position="36"/>
    </location>
</feature>
<feature type="coiled-coil region" evidence="3">
    <location>
        <begin position="159"/>
        <end position="274"/>
    </location>
</feature>
<evidence type="ECO:0000256" key="2">
    <source>
        <dbReference type="ARBA" id="ARBA00023054"/>
    </source>
</evidence>
<comment type="caution">
    <text evidence="5">The sequence shown here is derived from an EMBL/GenBank/DDBJ whole genome shotgun (WGS) entry which is preliminary data.</text>
</comment>
<keyword evidence="4" id="KW-0472">Membrane</keyword>
<sequence length="395" mass="43011">MQERINRGFPLFKLNRYGIALTGVALVAAIAGGLYLNRQAQISQQLSQNAATPLIITTVTALGRLEPQGEIVKLAAATSTQENRISKLLVKEGDRAKAGQVIAILASRDRLQAALNQAQRDVQVVQARLAQVEAGAKTGAVGAQEAEITRLGANQSAAIASQRANVERLAAEVQNAQVESQRYQSLYNQGAISNSQRDSKQLVLATAQRSLQQAEAELTRLETTMRPELDRAIATLDQISEVRPVDVDVLVAELDRAIAAVQQAEANLEQTYVRAPQDGVVMDIHTRAGEVISSNGIVEIGQIDRMYAIAEVYQSDIQKIRIGQSVLCTSEAIPEKLTGTVERIDRKVRRQSVINTDPSKNIDDRVIEVHIKLDRASSQIAANFTNLQVQVEISQ</sequence>
<dbReference type="InterPro" id="IPR050465">
    <property type="entry name" value="UPF0194_transport"/>
</dbReference>
<dbReference type="Gene3D" id="2.40.50.100">
    <property type="match status" value="1"/>
</dbReference>
<accession>A0ABU5TRB7</accession>
<dbReference type="Proteomes" id="UP001301388">
    <property type="component" value="Unassembled WGS sequence"/>
</dbReference>